<evidence type="ECO:0000313" key="2">
    <source>
        <dbReference type="Proteomes" id="UP000016649"/>
    </source>
</evidence>
<name>A0ABN0NYQ6_TRELE</name>
<keyword evidence="2" id="KW-1185">Reference proteome</keyword>
<dbReference type="EMBL" id="AWVH01000030">
    <property type="protein sequence ID" value="ERJ93152.1"/>
    <property type="molecule type" value="Genomic_DNA"/>
</dbReference>
<reference evidence="1 2" key="1">
    <citation type="submission" date="2013-08" db="EMBL/GenBank/DDBJ databases">
        <authorList>
            <person name="Weinstock G."/>
            <person name="Sodergren E."/>
            <person name="Wylie T."/>
            <person name="Fulton L."/>
            <person name="Fulton R."/>
            <person name="Fronick C."/>
            <person name="O'Laughlin M."/>
            <person name="Godfrey J."/>
            <person name="Miner T."/>
            <person name="Herter B."/>
            <person name="Appelbaum E."/>
            <person name="Cordes M."/>
            <person name="Lek S."/>
            <person name="Wollam A."/>
            <person name="Pepin K.H."/>
            <person name="Palsikar V.B."/>
            <person name="Mitreva M."/>
            <person name="Wilson R.K."/>
        </authorList>
    </citation>
    <scope>NUCLEOTIDE SEQUENCE [LARGE SCALE GENOMIC DNA]</scope>
    <source>
        <strain evidence="1 2">ATCC 700332</strain>
    </source>
</reference>
<comment type="caution">
    <text evidence="1">The sequence shown here is derived from an EMBL/GenBank/DDBJ whole genome shotgun (WGS) entry which is preliminary data.</text>
</comment>
<evidence type="ECO:0008006" key="3">
    <source>
        <dbReference type="Google" id="ProtNLM"/>
    </source>
</evidence>
<sequence>MRFRLHCSVVPKKNQCIFKSFFAFLPICCLCGRVGNDRFKIKMPTVVCIKRNGFFTANAYTDGDKCIKNIV</sequence>
<accession>A0ABN0NYQ6</accession>
<proteinExistence type="predicted"/>
<organism evidence="1 2">
    <name type="scientific">Treponema lecithinolyticum ATCC 700332</name>
    <dbReference type="NCBI Taxonomy" id="1321815"/>
    <lineage>
        <taxon>Bacteria</taxon>
        <taxon>Pseudomonadati</taxon>
        <taxon>Spirochaetota</taxon>
        <taxon>Spirochaetia</taxon>
        <taxon>Spirochaetales</taxon>
        <taxon>Treponemataceae</taxon>
        <taxon>Treponema</taxon>
    </lineage>
</organism>
<protein>
    <recommendedName>
        <fullName evidence="3">Secreted protein</fullName>
    </recommendedName>
</protein>
<dbReference type="Proteomes" id="UP000016649">
    <property type="component" value="Unassembled WGS sequence"/>
</dbReference>
<evidence type="ECO:0000313" key="1">
    <source>
        <dbReference type="EMBL" id="ERJ93152.1"/>
    </source>
</evidence>
<gene>
    <name evidence="1" type="ORF">HMPREF9193_01152</name>
</gene>